<feature type="transmembrane region" description="Helical" evidence="1">
    <location>
        <begin position="47"/>
        <end position="64"/>
    </location>
</feature>
<dbReference type="HOGENOM" id="CLU_113258_0_0_9"/>
<dbReference type="PATRIC" id="fig|29343.3.peg.621"/>
<evidence type="ECO:0000313" key="3">
    <source>
        <dbReference type="Proteomes" id="UP000032431"/>
    </source>
</evidence>
<reference evidence="3" key="1">
    <citation type="submission" date="2014-07" db="EMBL/GenBank/DDBJ databases">
        <authorList>
            <person name="Wibberg D."/>
        </authorList>
    </citation>
    <scope>NUCLEOTIDE SEQUENCE [LARGE SCALE GENOMIC DNA]</scope>
    <source>
        <strain evidence="3">DG5</strain>
    </source>
</reference>
<name>A0A078KRH3_9FIRM</name>
<dbReference type="AlphaFoldDB" id="A0A078KRH3"/>
<keyword evidence="3" id="KW-1185">Reference proteome</keyword>
<organism evidence="2 3">
    <name type="scientific">[Clostridium] cellulosi</name>
    <dbReference type="NCBI Taxonomy" id="29343"/>
    <lineage>
        <taxon>Bacteria</taxon>
        <taxon>Bacillati</taxon>
        <taxon>Bacillota</taxon>
        <taxon>Clostridia</taxon>
        <taxon>Eubacteriales</taxon>
        <taxon>Oscillospiraceae</taxon>
        <taxon>Oscillospiraceae incertae sedis</taxon>
    </lineage>
</organism>
<gene>
    <name evidence="2" type="ORF">CCDG5_0598</name>
</gene>
<proteinExistence type="predicted"/>
<dbReference type="KEGG" id="ccel:CCDG5_0598"/>
<accession>A0A078KRH3</accession>
<evidence type="ECO:0000313" key="2">
    <source>
        <dbReference type="EMBL" id="CDZ23729.1"/>
    </source>
</evidence>
<feature type="transmembrane region" description="Helical" evidence="1">
    <location>
        <begin position="18"/>
        <end position="41"/>
    </location>
</feature>
<dbReference type="Proteomes" id="UP000032431">
    <property type="component" value="Chromosome I"/>
</dbReference>
<protein>
    <submittedName>
        <fullName evidence="2">Putative membrane protein</fullName>
    </submittedName>
</protein>
<dbReference type="STRING" id="29343.CCDG5_0598"/>
<evidence type="ECO:0000256" key="1">
    <source>
        <dbReference type="SAM" id="Phobius"/>
    </source>
</evidence>
<keyword evidence="1" id="KW-1133">Transmembrane helix</keyword>
<keyword evidence="1" id="KW-0472">Membrane</keyword>
<dbReference type="OrthoDB" id="2062630at2"/>
<dbReference type="EMBL" id="LM995447">
    <property type="protein sequence ID" value="CDZ23729.1"/>
    <property type="molecule type" value="Genomic_DNA"/>
</dbReference>
<sequence length="174" mass="19797">MDNFVELLVKRKNSPKHIVLKALAIIGGIIIEILLAGLLLIAASWSFIILLAMVGVIYGLWYLFRYFNIEYEYIVTNSEMDVDKIISQSKRKRITTINFKTMEIMAPMGGMHKREFENPSIPKTIDASISPNEKGAYFIVTSTEKLGHFRLIFSPNEKIIEIAKAVAPRKVFTD</sequence>
<keyword evidence="1" id="KW-0812">Transmembrane</keyword>